<dbReference type="InterPro" id="IPR018544">
    <property type="entry name" value="KICS_2"/>
</dbReference>
<dbReference type="Pfam" id="PF09404">
    <property type="entry name" value="C12orf66_like"/>
    <property type="match status" value="1"/>
</dbReference>
<dbReference type="InterPro" id="IPR038060">
    <property type="entry name" value="C12orf66-like_central_sf"/>
</dbReference>
<dbReference type="PANTHER" id="PTHR31581">
    <property type="entry name" value="KICSTOR COMPLEX PROTEIN C12ORF66"/>
    <property type="match status" value="1"/>
</dbReference>
<dbReference type="Gene3D" id="1.10.3450.30">
    <property type="match status" value="1"/>
</dbReference>
<dbReference type="AlphaFoldDB" id="A0ABD2B3L0"/>
<reference evidence="1 2" key="1">
    <citation type="journal article" date="2024" name="Ann. Entomol. Soc. Am.">
        <title>Genomic analyses of the southern and eastern yellowjacket wasps (Hymenoptera: Vespidae) reveal evolutionary signatures of social life.</title>
        <authorList>
            <person name="Catto M.A."/>
            <person name="Caine P.B."/>
            <person name="Orr S.E."/>
            <person name="Hunt B.G."/>
            <person name="Goodisman M.A.D."/>
        </authorList>
    </citation>
    <scope>NUCLEOTIDE SEQUENCE [LARGE SCALE GENOMIC DNA]</scope>
    <source>
        <strain evidence="1">233</strain>
        <tissue evidence="1">Head and thorax</tissue>
    </source>
</reference>
<dbReference type="PANTHER" id="PTHR31581:SF1">
    <property type="entry name" value="KICSTOR SUBUNIT 2"/>
    <property type="match status" value="1"/>
</dbReference>
<evidence type="ECO:0000313" key="1">
    <source>
        <dbReference type="EMBL" id="KAL2727276.1"/>
    </source>
</evidence>
<protein>
    <submittedName>
        <fullName evidence="1">KICSTOR subunit 2-like</fullName>
    </submittedName>
</protein>
<keyword evidence="2" id="KW-1185">Reference proteome</keyword>
<organism evidence="1 2">
    <name type="scientific">Vespula squamosa</name>
    <name type="common">Southern yellow jacket</name>
    <name type="synonym">Wasp</name>
    <dbReference type="NCBI Taxonomy" id="30214"/>
    <lineage>
        <taxon>Eukaryota</taxon>
        <taxon>Metazoa</taxon>
        <taxon>Ecdysozoa</taxon>
        <taxon>Arthropoda</taxon>
        <taxon>Hexapoda</taxon>
        <taxon>Insecta</taxon>
        <taxon>Pterygota</taxon>
        <taxon>Neoptera</taxon>
        <taxon>Endopterygota</taxon>
        <taxon>Hymenoptera</taxon>
        <taxon>Apocrita</taxon>
        <taxon>Aculeata</taxon>
        <taxon>Vespoidea</taxon>
        <taxon>Vespidae</taxon>
        <taxon>Vespinae</taxon>
        <taxon>Vespula</taxon>
    </lineage>
</organism>
<dbReference type="SUPFAM" id="SSF160651">
    <property type="entry name" value="FLJ32549 C-terminal domain-like"/>
    <property type="match status" value="1"/>
</dbReference>
<gene>
    <name evidence="1" type="ORF">V1478_007554</name>
</gene>
<dbReference type="Proteomes" id="UP001607302">
    <property type="component" value="Unassembled WGS sequence"/>
</dbReference>
<proteinExistence type="predicted"/>
<name>A0ABD2B3L0_VESSQ</name>
<dbReference type="EMBL" id="JAUDFV010000133">
    <property type="protein sequence ID" value="KAL2727276.1"/>
    <property type="molecule type" value="Genomic_DNA"/>
</dbReference>
<evidence type="ECO:0000313" key="2">
    <source>
        <dbReference type="Proteomes" id="UP001607302"/>
    </source>
</evidence>
<sequence>MSAWERTLRSKESWKLGFGATFLKTNQQPALYQWLVKLKSAILAKCSLYFHTTLSQQATSGEMRSIMSEQSVDYYHKIQSFQRKHDVVAVLIVFDSRGMKDSGPGYRYSGRKSETSEEFTVVVSCPYAFTQKPLIHWDNIQNKIKERYAELLTMDKIIYAKCLKDLCTYALYNMDPKMTLVTNMRPKNRRTRKDMSLHL</sequence>
<comment type="caution">
    <text evidence="1">The sequence shown here is derived from an EMBL/GenBank/DDBJ whole genome shotgun (WGS) entry which is preliminary data.</text>
</comment>
<accession>A0ABD2B3L0</accession>
<dbReference type="SUPFAM" id="SSF158548">
    <property type="entry name" value="FLJ32549 domain-like"/>
    <property type="match status" value="1"/>
</dbReference>